<keyword evidence="2" id="KW-1185">Reference proteome</keyword>
<proteinExistence type="predicted"/>
<gene>
    <name evidence="1" type="ORF">NUW58_g1613</name>
</gene>
<protein>
    <submittedName>
        <fullName evidence="1">Uncharacterized protein</fullName>
    </submittedName>
</protein>
<accession>A0ACC1PLY6</accession>
<name>A0ACC1PLY6_9PEZI</name>
<evidence type="ECO:0000313" key="1">
    <source>
        <dbReference type="EMBL" id="KAJ2994218.1"/>
    </source>
</evidence>
<organism evidence="1 2">
    <name type="scientific">Xylaria curta</name>
    <dbReference type="NCBI Taxonomy" id="42375"/>
    <lineage>
        <taxon>Eukaryota</taxon>
        <taxon>Fungi</taxon>
        <taxon>Dikarya</taxon>
        <taxon>Ascomycota</taxon>
        <taxon>Pezizomycotina</taxon>
        <taxon>Sordariomycetes</taxon>
        <taxon>Xylariomycetidae</taxon>
        <taxon>Xylariales</taxon>
        <taxon>Xylariaceae</taxon>
        <taxon>Xylaria</taxon>
    </lineage>
</organism>
<dbReference type="Proteomes" id="UP001143856">
    <property type="component" value="Unassembled WGS sequence"/>
</dbReference>
<reference evidence="1" key="1">
    <citation type="submission" date="2022-10" db="EMBL/GenBank/DDBJ databases">
        <title>Genome Sequence of Xylaria curta.</title>
        <authorList>
            <person name="Buettner E."/>
        </authorList>
    </citation>
    <scope>NUCLEOTIDE SEQUENCE</scope>
    <source>
        <strain evidence="1">Babe10</strain>
    </source>
</reference>
<dbReference type="EMBL" id="JAPDGR010000181">
    <property type="protein sequence ID" value="KAJ2994218.1"/>
    <property type="molecule type" value="Genomic_DNA"/>
</dbReference>
<evidence type="ECO:0000313" key="2">
    <source>
        <dbReference type="Proteomes" id="UP001143856"/>
    </source>
</evidence>
<sequence length="197" mass="22068">MVQITLEGTLADFFRAEDARNGTTSIPCAFICYNLISDIDLVPWLPHENRPDRLPVFNGLKEDLTETSAVIDAQYRFQAEFCSSLEHVERAVGASLAMPFLPVDAIAHLPHHFDLDLHYKLQSKRALALSGLSTPNAQLVDFRSPHLAWDSETLEQEIGRVADVIRTRHTPFVLKSNSSGSKGVYIIRTSEDQHTIL</sequence>
<comment type="caution">
    <text evidence="1">The sequence shown here is derived from an EMBL/GenBank/DDBJ whole genome shotgun (WGS) entry which is preliminary data.</text>
</comment>